<dbReference type="EMBL" id="WIWI01000055">
    <property type="protein sequence ID" value="MQT91222.1"/>
    <property type="molecule type" value="Genomic_DNA"/>
</dbReference>
<evidence type="ECO:0000256" key="1">
    <source>
        <dbReference type="ARBA" id="ARBA00009981"/>
    </source>
</evidence>
<organism evidence="3 5">
    <name type="scientific">Pseudomonas helleri</name>
    <dbReference type="NCBI Taxonomy" id="1608996"/>
    <lineage>
        <taxon>Bacteria</taxon>
        <taxon>Pseudomonadati</taxon>
        <taxon>Pseudomonadota</taxon>
        <taxon>Gammaproteobacteria</taxon>
        <taxon>Pseudomonadales</taxon>
        <taxon>Pseudomonadaceae</taxon>
        <taxon>Pseudomonas</taxon>
    </lineage>
</organism>
<dbReference type="STRING" id="1608996.TU84_09360"/>
<dbReference type="InterPro" id="IPR006442">
    <property type="entry name" value="Antitoxin_Phd/YefM"/>
</dbReference>
<name>A0A0J6I5Y9_9PSED</name>
<dbReference type="EMBL" id="WIWJ01000031">
    <property type="protein sequence ID" value="MQT48417.1"/>
    <property type="molecule type" value="Genomic_DNA"/>
</dbReference>
<dbReference type="OrthoDB" id="9800503at2"/>
<dbReference type="SUPFAM" id="SSF143120">
    <property type="entry name" value="YefM-like"/>
    <property type="match status" value="1"/>
</dbReference>
<comment type="function">
    <text evidence="2">Antitoxin component of a type II toxin-antitoxin (TA) system.</text>
</comment>
<protein>
    <recommendedName>
        <fullName evidence="2">Antitoxin</fullName>
    </recommendedName>
</protein>
<dbReference type="InterPro" id="IPR051416">
    <property type="entry name" value="phD-YefM_TA_antitoxins"/>
</dbReference>
<proteinExistence type="inferred from homology"/>
<comment type="caution">
    <text evidence="3">The sequence shown here is derived from an EMBL/GenBank/DDBJ whole genome shotgun (WGS) entry which is preliminary data.</text>
</comment>
<reference evidence="5 6" key="1">
    <citation type="submission" date="2019-10" db="EMBL/GenBank/DDBJ databases">
        <title>Evaluation of single-gene subtyping targets for Pseudomonas.</title>
        <authorList>
            <person name="Reichler S.J."/>
            <person name="Orsi R.H."/>
            <person name="Wiedmann M."/>
            <person name="Martin N.H."/>
            <person name="Murphy S.I."/>
        </authorList>
    </citation>
    <scope>NUCLEOTIDE SEQUENCE [LARGE SCALE GENOMIC DNA]</scope>
    <source>
        <strain evidence="4 6">FSL R10-3254</strain>
        <strain evidence="3 5">FSL R10-3257</strain>
    </source>
</reference>
<gene>
    <name evidence="4" type="ORF">GHO39_19070</name>
    <name evidence="3" type="ORF">GHO40_17060</name>
</gene>
<accession>A0A0J6I5Y9</accession>
<dbReference type="PANTHER" id="PTHR35377">
    <property type="entry name" value="ANTITOXIN VAPB49-RELATED-RELATED"/>
    <property type="match status" value="1"/>
</dbReference>
<dbReference type="InterPro" id="IPR036165">
    <property type="entry name" value="YefM-like_sf"/>
</dbReference>
<dbReference type="Proteomes" id="UP000489190">
    <property type="component" value="Unassembled WGS sequence"/>
</dbReference>
<dbReference type="NCBIfam" id="TIGR01552">
    <property type="entry name" value="phd_fam"/>
    <property type="match status" value="1"/>
</dbReference>
<evidence type="ECO:0000313" key="5">
    <source>
        <dbReference type="Proteomes" id="UP000441404"/>
    </source>
</evidence>
<evidence type="ECO:0000313" key="6">
    <source>
        <dbReference type="Proteomes" id="UP000489190"/>
    </source>
</evidence>
<sequence length="75" mass="7790">MQTHNIHAAKTHFSQLVEAAAGGETIIIAKAGKPVAKLVPITAPKRRGMLAGVTFNTAASDAMDAEIADMFEGKA</sequence>
<dbReference type="PANTHER" id="PTHR35377:SF4">
    <property type="entry name" value="PREVENT-HOST-DEATH FAMILY PROTEIN"/>
    <property type="match status" value="1"/>
</dbReference>
<dbReference type="Pfam" id="PF02604">
    <property type="entry name" value="PhdYeFM_antitox"/>
    <property type="match status" value="1"/>
</dbReference>
<comment type="similarity">
    <text evidence="1 2">Belongs to the phD/YefM antitoxin family.</text>
</comment>
<dbReference type="RefSeq" id="WP_048368763.1">
    <property type="nucleotide sequence ID" value="NZ_JYLD01000004.1"/>
</dbReference>
<dbReference type="Proteomes" id="UP000441404">
    <property type="component" value="Unassembled WGS sequence"/>
</dbReference>
<evidence type="ECO:0000313" key="4">
    <source>
        <dbReference type="EMBL" id="MQT91222.1"/>
    </source>
</evidence>
<evidence type="ECO:0000256" key="2">
    <source>
        <dbReference type="RuleBase" id="RU362080"/>
    </source>
</evidence>
<dbReference type="AlphaFoldDB" id="A0A0J6I5Y9"/>
<evidence type="ECO:0000313" key="3">
    <source>
        <dbReference type="EMBL" id="MQT48417.1"/>
    </source>
</evidence>
<dbReference type="Gene3D" id="3.40.1620.10">
    <property type="entry name" value="YefM-like domain"/>
    <property type="match status" value="1"/>
</dbReference>